<name>A0A8J3M856_9RHOB</name>
<evidence type="ECO:0000313" key="3">
    <source>
        <dbReference type="Proteomes" id="UP000626220"/>
    </source>
</evidence>
<dbReference type="PANTHER" id="PTHR13748:SF62">
    <property type="entry name" value="COBW DOMAIN-CONTAINING PROTEIN"/>
    <property type="match status" value="1"/>
</dbReference>
<dbReference type="GO" id="GO:0005737">
    <property type="term" value="C:cytoplasm"/>
    <property type="evidence" value="ECO:0007669"/>
    <property type="project" value="TreeGrafter"/>
</dbReference>
<dbReference type="InterPro" id="IPR003495">
    <property type="entry name" value="CobW/HypB/UreG_nucleotide-bd"/>
</dbReference>
<gene>
    <name evidence="2" type="ORF">GCM10017056_24510</name>
</gene>
<dbReference type="SUPFAM" id="SSF52540">
    <property type="entry name" value="P-loop containing nucleoside triphosphate hydrolases"/>
    <property type="match status" value="1"/>
</dbReference>
<reference evidence="2" key="1">
    <citation type="journal article" date="2014" name="Int. J. Syst. Evol. Microbiol.">
        <title>Complete genome sequence of Corynebacterium casei LMG S-19264T (=DSM 44701T), isolated from a smear-ripened cheese.</title>
        <authorList>
            <consortium name="US DOE Joint Genome Institute (JGI-PGF)"/>
            <person name="Walter F."/>
            <person name="Albersmeier A."/>
            <person name="Kalinowski J."/>
            <person name="Ruckert C."/>
        </authorList>
    </citation>
    <scope>NUCLEOTIDE SEQUENCE</scope>
    <source>
        <strain evidence="2">KCTC 42650</strain>
    </source>
</reference>
<keyword evidence="3" id="KW-1185">Reference proteome</keyword>
<dbReference type="CDD" id="cd03112">
    <property type="entry name" value="CobW-like"/>
    <property type="match status" value="1"/>
</dbReference>
<dbReference type="Pfam" id="PF02492">
    <property type="entry name" value="cobW"/>
    <property type="match status" value="1"/>
</dbReference>
<dbReference type="Proteomes" id="UP000626220">
    <property type="component" value="Unassembled WGS sequence"/>
</dbReference>
<evidence type="ECO:0000313" key="2">
    <source>
        <dbReference type="EMBL" id="GHF51793.1"/>
    </source>
</evidence>
<dbReference type="RefSeq" id="WP_189680373.1">
    <property type="nucleotide sequence ID" value="NZ_BNCJ01000005.1"/>
</dbReference>
<accession>A0A8J3M856</accession>
<protein>
    <submittedName>
        <fullName evidence="2">Cobalamin biosynthesis protein CobW</fullName>
    </submittedName>
</protein>
<evidence type="ECO:0000259" key="1">
    <source>
        <dbReference type="Pfam" id="PF02492"/>
    </source>
</evidence>
<sequence>MSALPVTVIGGYLGAGKTTLVNHLLRHAGGRRLAVLVNEFGTLPIDADLIEAEGDTLISIAGGCVCCSFGNDLTAALMQMRQLDPRPDHVLIESSGVAIPGSIMATAALLAEVRCDGVVVLADAGDIRRAFDDPYIGDTIARQLAQADIVILNKMDLAPEPPETLTAWVAAQAPGAAVVPCRDAQVPAEVVIGLGPHPVEAHAHAHDHADGLFESIVLTPAASEDAAGLARQIATGPYGVVRAKGWLRTPEGMALIQVAGRQGTATPASPESREGLVCIGLKGQLDIAALHALAARETASG</sequence>
<feature type="domain" description="CobW/HypB/UreG nucleotide-binding" evidence="1">
    <location>
        <begin position="5"/>
        <end position="178"/>
    </location>
</feature>
<reference evidence="2" key="2">
    <citation type="submission" date="2020-09" db="EMBL/GenBank/DDBJ databases">
        <authorList>
            <person name="Sun Q."/>
            <person name="Kim S."/>
        </authorList>
    </citation>
    <scope>NUCLEOTIDE SEQUENCE</scope>
    <source>
        <strain evidence="2">KCTC 42650</strain>
    </source>
</reference>
<dbReference type="InterPro" id="IPR051316">
    <property type="entry name" value="Zinc-reg_GTPase_activator"/>
</dbReference>
<organism evidence="2 3">
    <name type="scientific">Seohaeicola zhoushanensis</name>
    <dbReference type="NCBI Taxonomy" id="1569283"/>
    <lineage>
        <taxon>Bacteria</taxon>
        <taxon>Pseudomonadati</taxon>
        <taxon>Pseudomonadota</taxon>
        <taxon>Alphaproteobacteria</taxon>
        <taxon>Rhodobacterales</taxon>
        <taxon>Roseobacteraceae</taxon>
        <taxon>Seohaeicola</taxon>
    </lineage>
</organism>
<proteinExistence type="predicted"/>
<dbReference type="Gene3D" id="3.40.50.300">
    <property type="entry name" value="P-loop containing nucleotide triphosphate hydrolases"/>
    <property type="match status" value="1"/>
</dbReference>
<dbReference type="PANTHER" id="PTHR13748">
    <property type="entry name" value="COBW-RELATED"/>
    <property type="match status" value="1"/>
</dbReference>
<dbReference type="InterPro" id="IPR027417">
    <property type="entry name" value="P-loop_NTPase"/>
</dbReference>
<dbReference type="EMBL" id="BNCJ01000005">
    <property type="protein sequence ID" value="GHF51793.1"/>
    <property type="molecule type" value="Genomic_DNA"/>
</dbReference>
<comment type="caution">
    <text evidence="2">The sequence shown here is derived from an EMBL/GenBank/DDBJ whole genome shotgun (WGS) entry which is preliminary data.</text>
</comment>
<dbReference type="AlphaFoldDB" id="A0A8J3M856"/>